<dbReference type="InterPro" id="IPR050640">
    <property type="entry name" value="Bact_2-comp_sensor_kinase"/>
</dbReference>
<dbReference type="InterPro" id="IPR010559">
    <property type="entry name" value="Sig_transdc_His_kin_internal"/>
</dbReference>
<keyword evidence="5" id="KW-0547">Nucleotide-binding</keyword>
<keyword evidence="3" id="KW-0808">Transferase</keyword>
<dbReference type="PANTHER" id="PTHR34220">
    <property type="entry name" value="SENSOR HISTIDINE KINASE YPDA"/>
    <property type="match status" value="1"/>
</dbReference>
<name>A0A1C0ZSM8_9BACL</name>
<dbReference type="OrthoDB" id="1729609at2"/>
<dbReference type="STRING" id="512399.A8709_05105"/>
<reference evidence="14" key="1">
    <citation type="submission" date="2016-05" db="EMBL/GenBank/DDBJ databases">
        <title>Paenibacillus oryzae. sp. nov., isolated from the rice root.</title>
        <authorList>
            <person name="Zhang J."/>
            <person name="Zhang X."/>
        </authorList>
    </citation>
    <scope>NUCLEOTIDE SEQUENCE [LARGE SCALE GENOMIC DNA]</scope>
    <source>
        <strain evidence="14">KCTC13222</strain>
    </source>
</reference>
<keyword evidence="10 11" id="KW-0472">Membrane</keyword>
<dbReference type="PROSITE" id="PS50109">
    <property type="entry name" value="HIS_KIN"/>
    <property type="match status" value="1"/>
</dbReference>
<dbReference type="InterPro" id="IPR005467">
    <property type="entry name" value="His_kinase_dom"/>
</dbReference>
<feature type="domain" description="Histidine kinase" evidence="12">
    <location>
        <begin position="484"/>
        <end position="593"/>
    </location>
</feature>
<dbReference type="GO" id="GO:0005886">
    <property type="term" value="C:plasma membrane"/>
    <property type="evidence" value="ECO:0007669"/>
    <property type="project" value="UniProtKB-SubCell"/>
</dbReference>
<dbReference type="SUPFAM" id="SSF55874">
    <property type="entry name" value="ATPase domain of HSP90 chaperone/DNA topoisomerase II/histidine kinase"/>
    <property type="match status" value="1"/>
</dbReference>
<organism evidence="13 14">
    <name type="scientific">Paenibacillus pectinilyticus</name>
    <dbReference type="NCBI Taxonomy" id="512399"/>
    <lineage>
        <taxon>Bacteria</taxon>
        <taxon>Bacillati</taxon>
        <taxon>Bacillota</taxon>
        <taxon>Bacilli</taxon>
        <taxon>Bacillales</taxon>
        <taxon>Paenibacillaceae</taxon>
        <taxon>Paenibacillus</taxon>
    </lineage>
</organism>
<keyword evidence="7" id="KW-0067">ATP-binding</keyword>
<dbReference type="GO" id="GO:0000155">
    <property type="term" value="F:phosphorelay sensor kinase activity"/>
    <property type="evidence" value="ECO:0007669"/>
    <property type="project" value="InterPro"/>
</dbReference>
<dbReference type="EMBL" id="LYPC01000028">
    <property type="protein sequence ID" value="OCT11076.1"/>
    <property type="molecule type" value="Genomic_DNA"/>
</dbReference>
<keyword evidence="6" id="KW-0418">Kinase</keyword>
<dbReference type="Proteomes" id="UP000093309">
    <property type="component" value="Unassembled WGS sequence"/>
</dbReference>
<accession>A0A1C0ZSM8</accession>
<evidence type="ECO:0000256" key="3">
    <source>
        <dbReference type="ARBA" id="ARBA00022679"/>
    </source>
</evidence>
<evidence type="ECO:0000256" key="9">
    <source>
        <dbReference type="ARBA" id="ARBA00023012"/>
    </source>
</evidence>
<evidence type="ECO:0000256" key="8">
    <source>
        <dbReference type="ARBA" id="ARBA00022989"/>
    </source>
</evidence>
<evidence type="ECO:0000256" key="6">
    <source>
        <dbReference type="ARBA" id="ARBA00022777"/>
    </source>
</evidence>
<keyword evidence="2" id="KW-1003">Cell membrane</keyword>
<dbReference type="InterPro" id="IPR003594">
    <property type="entry name" value="HATPase_dom"/>
</dbReference>
<dbReference type="PANTHER" id="PTHR34220:SF7">
    <property type="entry name" value="SENSOR HISTIDINE KINASE YPDA"/>
    <property type="match status" value="1"/>
</dbReference>
<dbReference type="Pfam" id="PF06580">
    <property type="entry name" value="His_kinase"/>
    <property type="match status" value="1"/>
</dbReference>
<dbReference type="Gene3D" id="3.30.450.20">
    <property type="entry name" value="PAS domain"/>
    <property type="match status" value="2"/>
</dbReference>
<protein>
    <recommendedName>
        <fullName evidence="12">Histidine kinase domain-containing protein</fullName>
    </recommendedName>
</protein>
<comment type="subcellular location">
    <subcellularLocation>
        <location evidence="1">Cell membrane</location>
        <topology evidence="1">Multi-pass membrane protein</topology>
    </subcellularLocation>
</comment>
<dbReference type="GO" id="GO:0005524">
    <property type="term" value="F:ATP binding"/>
    <property type="evidence" value="ECO:0007669"/>
    <property type="project" value="UniProtKB-KW"/>
</dbReference>
<sequence length="603" mass="69031">MVKKTGLLYYIRNYKFQSLFIKNLLLIFLLTVVPFAGMGLAVYYQMNGIVREEISSVNLNSLSRLRDVVDTVFEQTDRMATMLTLQDDAVQFVFAADPGQIANTLYTRLNNYIISLSSTYNYIDSIYIYSERNKYLISNNYQTGPLDTIDDKSWYSSYMKRADNNPSVMARRRANSYPYYISLIRPMYIYYQEKYGAVVVNIDVEKLGEVIGRKRSNLEERLFIVDDSDQIVFSDTRSELFTDAKKNQFLTNLPLGESASKSSIETIGGIQYVVSVAKSEQYDWRYVLLLPINHYNEKMIGLRNFMTIFAAVGMIVIIVVSFLISKRTFSPVKQIMSIFDVSSKALGSTMRERNELRFILSNITMNINSQHELEGELERRMVLLSKARSLALQAQINPHFLFNTLDTIKWMAIRLTGGNNEVSHMLSSLSDLMRLSTDSDSHLIVIESEIEHARKYLDIIEYRYKNKIIVQWAIDEEILPYKIVQLILQPLLENAVLHGMKPKRYQGTIRIEGKSIGDDIVIEVSDDGVGMDAEKMRQLNEGFAQEHDLVGKHIGLPNVNQRIKLIFGDNYGLQVRNGAVSGTTVSIRLPKVSDELSILETKT</sequence>
<dbReference type="Pfam" id="PF02518">
    <property type="entry name" value="HATPase_c"/>
    <property type="match status" value="1"/>
</dbReference>
<dbReference type="SMART" id="SM00387">
    <property type="entry name" value="HATPase_c"/>
    <property type="match status" value="1"/>
</dbReference>
<keyword evidence="9" id="KW-0902">Two-component regulatory system</keyword>
<keyword evidence="14" id="KW-1185">Reference proteome</keyword>
<evidence type="ECO:0000256" key="1">
    <source>
        <dbReference type="ARBA" id="ARBA00004651"/>
    </source>
</evidence>
<gene>
    <name evidence="13" type="ORF">A8709_05105</name>
</gene>
<evidence type="ECO:0000256" key="2">
    <source>
        <dbReference type="ARBA" id="ARBA00022475"/>
    </source>
</evidence>
<evidence type="ECO:0000313" key="14">
    <source>
        <dbReference type="Proteomes" id="UP000093309"/>
    </source>
</evidence>
<proteinExistence type="predicted"/>
<feature type="transmembrane region" description="Helical" evidence="11">
    <location>
        <begin position="305"/>
        <end position="324"/>
    </location>
</feature>
<evidence type="ECO:0000256" key="7">
    <source>
        <dbReference type="ARBA" id="ARBA00022840"/>
    </source>
</evidence>
<dbReference type="InterPro" id="IPR036890">
    <property type="entry name" value="HATPase_C_sf"/>
</dbReference>
<evidence type="ECO:0000259" key="12">
    <source>
        <dbReference type="PROSITE" id="PS50109"/>
    </source>
</evidence>
<dbReference type="AlphaFoldDB" id="A0A1C0ZSM8"/>
<feature type="transmembrane region" description="Helical" evidence="11">
    <location>
        <begin position="20"/>
        <end position="44"/>
    </location>
</feature>
<keyword evidence="8 11" id="KW-1133">Transmembrane helix</keyword>
<comment type="caution">
    <text evidence="13">The sequence shown here is derived from an EMBL/GenBank/DDBJ whole genome shotgun (WGS) entry which is preliminary data.</text>
</comment>
<evidence type="ECO:0000256" key="11">
    <source>
        <dbReference type="SAM" id="Phobius"/>
    </source>
</evidence>
<evidence type="ECO:0000256" key="4">
    <source>
        <dbReference type="ARBA" id="ARBA00022692"/>
    </source>
</evidence>
<evidence type="ECO:0000256" key="10">
    <source>
        <dbReference type="ARBA" id="ARBA00023136"/>
    </source>
</evidence>
<dbReference type="RefSeq" id="WP_065857784.1">
    <property type="nucleotide sequence ID" value="NZ_LYPC01000028.1"/>
</dbReference>
<dbReference type="InterPro" id="IPR033479">
    <property type="entry name" value="dCache_1"/>
</dbReference>
<evidence type="ECO:0000256" key="5">
    <source>
        <dbReference type="ARBA" id="ARBA00022741"/>
    </source>
</evidence>
<dbReference type="Pfam" id="PF02743">
    <property type="entry name" value="dCache_1"/>
    <property type="match status" value="1"/>
</dbReference>
<dbReference type="Gene3D" id="3.30.565.10">
    <property type="entry name" value="Histidine kinase-like ATPase, C-terminal domain"/>
    <property type="match status" value="1"/>
</dbReference>
<keyword evidence="4 11" id="KW-0812">Transmembrane</keyword>
<evidence type="ECO:0000313" key="13">
    <source>
        <dbReference type="EMBL" id="OCT11076.1"/>
    </source>
</evidence>